<keyword evidence="2" id="KW-0521">NADP</keyword>
<dbReference type="EMBL" id="CAKOGP040001224">
    <property type="protein sequence ID" value="CAJ1944285.1"/>
    <property type="molecule type" value="Genomic_DNA"/>
</dbReference>
<dbReference type="PRINTS" id="PR00080">
    <property type="entry name" value="SDRFAMILY"/>
</dbReference>
<evidence type="ECO:0000313" key="6">
    <source>
        <dbReference type="Proteomes" id="UP001295423"/>
    </source>
</evidence>
<dbReference type="Gene3D" id="3.40.50.720">
    <property type="entry name" value="NAD(P)-binding Rossmann-like Domain"/>
    <property type="match status" value="1"/>
</dbReference>
<dbReference type="InterPro" id="IPR052178">
    <property type="entry name" value="Sec_Metab_Biosynth_SDR"/>
</dbReference>
<dbReference type="PANTHER" id="PTHR43618">
    <property type="entry name" value="7-ALPHA-HYDROXYSTEROID DEHYDROGENASE"/>
    <property type="match status" value="1"/>
</dbReference>
<protein>
    <recommendedName>
        <fullName evidence="4">Ketoreductase domain-containing protein</fullName>
    </recommendedName>
</protein>
<dbReference type="InterPro" id="IPR002347">
    <property type="entry name" value="SDR_fam"/>
</dbReference>
<comment type="caution">
    <text evidence="5">The sequence shown here is derived from an EMBL/GenBank/DDBJ whole genome shotgun (WGS) entry which is preliminary data.</text>
</comment>
<dbReference type="FunFam" id="3.40.50.720:FF:000084">
    <property type="entry name" value="Short-chain dehydrogenase reductase"/>
    <property type="match status" value="1"/>
</dbReference>
<evidence type="ECO:0000313" key="5">
    <source>
        <dbReference type="EMBL" id="CAJ1944285.1"/>
    </source>
</evidence>
<evidence type="ECO:0000256" key="1">
    <source>
        <dbReference type="ARBA" id="ARBA00006484"/>
    </source>
</evidence>
<comment type="similarity">
    <text evidence="1">Belongs to the short-chain dehydrogenases/reductases (SDR) family.</text>
</comment>
<name>A0AAD2FJW0_9STRA</name>
<keyword evidence="6" id="KW-1185">Reference proteome</keyword>
<dbReference type="SUPFAM" id="SSF51735">
    <property type="entry name" value="NAD(P)-binding Rossmann-fold domains"/>
    <property type="match status" value="1"/>
</dbReference>
<organism evidence="5 6">
    <name type="scientific">Cylindrotheca closterium</name>
    <dbReference type="NCBI Taxonomy" id="2856"/>
    <lineage>
        <taxon>Eukaryota</taxon>
        <taxon>Sar</taxon>
        <taxon>Stramenopiles</taxon>
        <taxon>Ochrophyta</taxon>
        <taxon>Bacillariophyta</taxon>
        <taxon>Bacillariophyceae</taxon>
        <taxon>Bacillariophycidae</taxon>
        <taxon>Bacillariales</taxon>
        <taxon>Bacillariaceae</taxon>
        <taxon>Cylindrotheca</taxon>
    </lineage>
</organism>
<feature type="domain" description="Ketoreductase" evidence="4">
    <location>
        <begin position="12"/>
        <end position="196"/>
    </location>
</feature>
<sequence>MASPTLFSVAGKNVLITGGSRGIGAMIAKGFQEAGANVLLTSRSEEASRETSAAIPGSRYVASNVSSREGCEALAEQVAQMFDNRLDVLINNAGTSWGEPLERKSGKANWGFDKVFDLNVKGVFYLTRACLPLLENGATSEDPSRIINIGSVVGLMPQEAPTHAYDASKAAVHNLTKKFAADLAPKHITVNCVAPGFVPSRMSAGLGTWGGKPEDIANATPLGRMGNADDMAGACIYFSSRAGSWCTGVILNVDGGAAGAMQIPLSSL</sequence>
<dbReference type="Proteomes" id="UP001295423">
    <property type="component" value="Unassembled WGS sequence"/>
</dbReference>
<evidence type="ECO:0000256" key="2">
    <source>
        <dbReference type="ARBA" id="ARBA00022857"/>
    </source>
</evidence>
<evidence type="ECO:0000259" key="4">
    <source>
        <dbReference type="SMART" id="SM00822"/>
    </source>
</evidence>
<gene>
    <name evidence="5" type="ORF">CYCCA115_LOCUS8811</name>
</gene>
<dbReference type="AlphaFoldDB" id="A0AAD2FJW0"/>
<dbReference type="InterPro" id="IPR057326">
    <property type="entry name" value="KR_dom"/>
</dbReference>
<dbReference type="PRINTS" id="PR00081">
    <property type="entry name" value="GDHRDH"/>
</dbReference>
<evidence type="ECO:0000256" key="3">
    <source>
        <dbReference type="ARBA" id="ARBA00023002"/>
    </source>
</evidence>
<keyword evidence="3" id="KW-0560">Oxidoreductase</keyword>
<accession>A0AAD2FJW0</accession>
<reference evidence="5" key="1">
    <citation type="submission" date="2023-08" db="EMBL/GenBank/DDBJ databases">
        <authorList>
            <person name="Audoor S."/>
            <person name="Bilcke G."/>
        </authorList>
    </citation>
    <scope>NUCLEOTIDE SEQUENCE</scope>
</reference>
<dbReference type="SMART" id="SM00822">
    <property type="entry name" value="PKS_KR"/>
    <property type="match status" value="1"/>
</dbReference>
<proteinExistence type="inferred from homology"/>
<dbReference type="PANTHER" id="PTHR43618:SF8">
    <property type="entry name" value="7ALPHA-HYDROXYSTEROID DEHYDROGENASE"/>
    <property type="match status" value="1"/>
</dbReference>
<dbReference type="GO" id="GO:0016491">
    <property type="term" value="F:oxidoreductase activity"/>
    <property type="evidence" value="ECO:0007669"/>
    <property type="project" value="UniProtKB-KW"/>
</dbReference>
<dbReference type="InterPro" id="IPR036291">
    <property type="entry name" value="NAD(P)-bd_dom_sf"/>
</dbReference>
<dbReference type="Pfam" id="PF13561">
    <property type="entry name" value="adh_short_C2"/>
    <property type="match status" value="1"/>
</dbReference>